<dbReference type="InterPro" id="IPR027417">
    <property type="entry name" value="P-loop_NTPase"/>
</dbReference>
<evidence type="ECO:0000313" key="1">
    <source>
        <dbReference type="EMBL" id="HHH13824.1"/>
    </source>
</evidence>
<sequence length="110" mass="12095">MDQKTPQPQNTDNGALAIPGGRKIVYTQTRVLETDPHYLRAHRVIAGPADPVEGPYKVLRTQVRQRMRANDWQTLAVTSAHEGAGKTLTAVNLAITLARDVNQTVLLVDL</sequence>
<feature type="non-terminal residue" evidence="1">
    <location>
        <position position="110"/>
    </location>
</feature>
<dbReference type="Gene3D" id="3.40.50.300">
    <property type="entry name" value="P-loop containing nucleotide triphosphate hydrolases"/>
    <property type="match status" value="1"/>
</dbReference>
<dbReference type="AlphaFoldDB" id="A0A7C5N4M9"/>
<dbReference type="SUPFAM" id="SSF52540">
    <property type="entry name" value="P-loop containing nucleoside triphosphate hydrolases"/>
    <property type="match status" value="1"/>
</dbReference>
<gene>
    <name evidence="1" type="ORF">ENJ98_06260</name>
</gene>
<organism evidence="1">
    <name type="scientific">Thiolapillus brandeum</name>
    <dbReference type="NCBI Taxonomy" id="1076588"/>
    <lineage>
        <taxon>Bacteria</taxon>
        <taxon>Pseudomonadati</taxon>
        <taxon>Pseudomonadota</taxon>
        <taxon>Gammaproteobacteria</taxon>
        <taxon>Chromatiales</taxon>
        <taxon>Sedimenticolaceae</taxon>
        <taxon>Thiolapillus</taxon>
    </lineage>
</organism>
<reference evidence="1" key="1">
    <citation type="journal article" date="2020" name="mSystems">
        <title>Genome- and Community-Level Interaction Insights into Carbon Utilization and Element Cycling Functions of Hydrothermarchaeota in Hydrothermal Sediment.</title>
        <authorList>
            <person name="Zhou Z."/>
            <person name="Liu Y."/>
            <person name="Xu W."/>
            <person name="Pan J."/>
            <person name="Luo Z.H."/>
            <person name="Li M."/>
        </authorList>
    </citation>
    <scope>NUCLEOTIDE SEQUENCE [LARGE SCALE GENOMIC DNA]</scope>
    <source>
        <strain evidence="1">HyVt-535</strain>
    </source>
</reference>
<dbReference type="EMBL" id="DROM01000378">
    <property type="protein sequence ID" value="HHH13824.1"/>
    <property type="molecule type" value="Genomic_DNA"/>
</dbReference>
<protein>
    <submittedName>
        <fullName evidence="1">Exopolysaccharide biosynthesis protein</fullName>
    </submittedName>
</protein>
<name>A0A7C5N4M9_9GAMM</name>
<dbReference type="Proteomes" id="UP000886100">
    <property type="component" value="Unassembled WGS sequence"/>
</dbReference>
<accession>A0A7C5N4M9</accession>
<proteinExistence type="predicted"/>
<comment type="caution">
    <text evidence="1">The sequence shown here is derived from an EMBL/GenBank/DDBJ whole genome shotgun (WGS) entry which is preliminary data.</text>
</comment>